<keyword evidence="1" id="KW-0732">Signal</keyword>
<name>D2W1X4_NAEGR</name>
<gene>
    <name evidence="2" type="ORF">NAEGRDRAFT_75303</name>
</gene>
<organism evidence="3">
    <name type="scientific">Naegleria gruberi</name>
    <name type="common">Amoeba</name>
    <dbReference type="NCBI Taxonomy" id="5762"/>
    <lineage>
        <taxon>Eukaryota</taxon>
        <taxon>Discoba</taxon>
        <taxon>Heterolobosea</taxon>
        <taxon>Tetramitia</taxon>
        <taxon>Eutetramitia</taxon>
        <taxon>Vahlkampfiidae</taxon>
        <taxon>Naegleria</taxon>
    </lineage>
</organism>
<dbReference type="GeneID" id="8856191"/>
<dbReference type="RefSeq" id="XP_002669735.1">
    <property type="nucleotide sequence ID" value="XM_002669689.1"/>
</dbReference>
<evidence type="ECO:0000256" key="1">
    <source>
        <dbReference type="SAM" id="SignalP"/>
    </source>
</evidence>
<dbReference type="KEGG" id="ngr:NAEGRDRAFT_75303"/>
<sequence length="1399" mass="156822">MKTIVFVLFIVCLAACMRVVHSDTTLQFARKRMFSHESTTSNSDDSFNILIGKSKNIPFTPPTMHPYETIQQLHRVREEDPYSFSTEHYSHSEVVSRKLIQQHETNSNIRNVRKLFVEGVDYVSLNEHANFIQDGSLHSYSFEANMLTGVAFLDQEESVWDVKCGKEDGSIQVDFANGHFTARKWIPGTRMVIGKKWNCFGSSTIDQYGKEDQLAFLVLSRSILLEQGEMVKISFNVRMLKTNELFLNGQLSYKSTPVARETDKNFTSLYSTDAKKNSRSSWTQRLYAVGFNYDVNTGSVKQESLPLYSTSTSYGDFKVVCEKCYVYMNAEFRVEFEWSWLSITKAQALIGGKIEGDATLKASLSKSLSYSKGDILATLSTINFKFNIYGIPVWVDIVPKLAYSFDIQASGLLEYSRNFKASYEQYFGYQYASGTGYGPVRTGAGFEWSSSSPGLRLEASSTTTFSLYPVFDITIWSLVTTTVAIKPKLIAELSAQALAASLSEYQLFGKVESSYQVDVTINNEILKVDKELTFIQKTAIPLLSGSYSLQSSSYKAVDSNSVYSPGNAIPSLKGISDMVSFYFEIKIAPSDNYYFIEYSTGTSPPSGYKYSTDSINCKFGCTFTFTPNYYISVKIIEDHWWSNIDILVKIFNLSNVYGSAPTVTTKIFESGIVSAYIHITDRVVRFRDVPTGSYQIGTTTTFDFDHQKTFLDNNFVAFRSDRSITGLPFQFIPLIENGYYYYYSQNAPRNFTIYGYSGANINFVNAIAYRMVYPKTTVRLSEIIRDTMSLNTFVQAVETVSNRYVVTLQAKGSFDILVYEGWISNYNIYQTKGKKYQYIETQTGNVEILPSRIHHFTFSLENNYGNSIPKIQIVVAQLVPINQVIIESIRFDPYMASQLTSSSLSTNVLIEQQVAKNSIFPYVKLSSTKSAKVSFSNSIDESLNMNSGLYSIGSSPISIPIPSTFDTFYLSPNRTSSESVNVNLIHNHKLLNGIPSLVKKLASSEVGAFAIPCSSSIDWNNLFLRVIDSTNGKVVQLDWVKAHVMSNNAEVLATLETVILSDGAILISPIATINSLCKVDTSNRYIQLTIESTLAITRQLEIAQSLDYSKINTRAIGQLTIDPEVSGNMYIDIAYEKYYKYELNNVKGLIFQVTTQDDCNIDLYVNKKGQVASPSFSDSNSIYASSSSLSLKGEKMSISLLSQHGSIIMLYSDRKCRFTMSTLELKATQLSLSFITNGQPSTFTSSFSTSETTLIHVKILDDNHAWDKNFISNITTQSSAANFNLFRMSSSSLTTFFSSVNFVLVNQQTLAFEFVPKVNAPVANLKNETITFKAESSMFDTKYDIQPYNQLTVGNATQPIQPSASFGNSTQPKTNDVNSIGYVNYLFMFYCIFAVISSL</sequence>
<evidence type="ECO:0000313" key="2">
    <source>
        <dbReference type="EMBL" id="EFC36991.1"/>
    </source>
</evidence>
<dbReference type="Proteomes" id="UP000006671">
    <property type="component" value="Unassembled WGS sequence"/>
</dbReference>
<accession>D2W1X4</accession>
<dbReference type="VEuPathDB" id="AmoebaDB:NAEGRDRAFT_75303"/>
<proteinExistence type="predicted"/>
<keyword evidence="3" id="KW-1185">Reference proteome</keyword>
<feature type="chain" id="PRO_5003038802" evidence="1">
    <location>
        <begin position="23"/>
        <end position="1399"/>
    </location>
</feature>
<dbReference type="InParanoid" id="D2W1X4"/>
<evidence type="ECO:0000313" key="3">
    <source>
        <dbReference type="Proteomes" id="UP000006671"/>
    </source>
</evidence>
<feature type="signal peptide" evidence="1">
    <location>
        <begin position="1"/>
        <end position="22"/>
    </location>
</feature>
<dbReference type="EMBL" id="GG738923">
    <property type="protein sequence ID" value="EFC36991.1"/>
    <property type="molecule type" value="Genomic_DNA"/>
</dbReference>
<reference evidence="2 3" key="1">
    <citation type="journal article" date="2010" name="Cell">
        <title>The genome of Naegleria gruberi illuminates early eukaryotic versatility.</title>
        <authorList>
            <person name="Fritz-Laylin L.K."/>
            <person name="Prochnik S.E."/>
            <person name="Ginger M.L."/>
            <person name="Dacks J.B."/>
            <person name="Carpenter M.L."/>
            <person name="Field M.C."/>
            <person name="Kuo A."/>
            <person name="Paredez A."/>
            <person name="Chapman J."/>
            <person name="Pham J."/>
            <person name="Shu S."/>
            <person name="Neupane R."/>
            <person name="Cipriano M."/>
            <person name="Mancuso J."/>
            <person name="Tu H."/>
            <person name="Salamov A."/>
            <person name="Lindquist E."/>
            <person name="Shapiro H."/>
            <person name="Lucas S."/>
            <person name="Grigoriev I.V."/>
            <person name="Cande W.Z."/>
            <person name="Fulton C."/>
            <person name="Rokhsar D.S."/>
            <person name="Dawson S.C."/>
        </authorList>
    </citation>
    <scope>NUCLEOTIDE SEQUENCE [LARGE SCALE GENOMIC DNA]</scope>
    <source>
        <strain evidence="2 3">NEG-M</strain>
    </source>
</reference>
<protein>
    <submittedName>
        <fullName evidence="2">Predicted protein</fullName>
    </submittedName>
</protein>